<accession>A0A835C7B2</accession>
<dbReference type="Proteomes" id="UP000634136">
    <property type="component" value="Unassembled WGS sequence"/>
</dbReference>
<reference evidence="1" key="1">
    <citation type="submission" date="2020-09" db="EMBL/GenBank/DDBJ databases">
        <title>Genome-Enabled Discovery of Anthraquinone Biosynthesis in Senna tora.</title>
        <authorList>
            <person name="Kang S.-H."/>
            <person name="Pandey R.P."/>
            <person name="Lee C.-M."/>
            <person name="Sim J.-S."/>
            <person name="Jeong J.-T."/>
            <person name="Choi B.-S."/>
            <person name="Jung M."/>
            <person name="Ginzburg D."/>
            <person name="Zhao K."/>
            <person name="Won S.Y."/>
            <person name="Oh T.-J."/>
            <person name="Yu Y."/>
            <person name="Kim N.-H."/>
            <person name="Lee O.R."/>
            <person name="Lee T.-H."/>
            <person name="Bashyal P."/>
            <person name="Kim T.-S."/>
            <person name="Lee W.-H."/>
            <person name="Kawkins C."/>
            <person name="Kim C.-K."/>
            <person name="Kim J.S."/>
            <person name="Ahn B.O."/>
            <person name="Rhee S.Y."/>
            <person name="Sohng J.K."/>
        </authorList>
    </citation>
    <scope>NUCLEOTIDE SEQUENCE</scope>
    <source>
        <tissue evidence="1">Leaf</tissue>
    </source>
</reference>
<organism evidence="1 2">
    <name type="scientific">Senna tora</name>
    <dbReference type="NCBI Taxonomy" id="362788"/>
    <lineage>
        <taxon>Eukaryota</taxon>
        <taxon>Viridiplantae</taxon>
        <taxon>Streptophyta</taxon>
        <taxon>Embryophyta</taxon>
        <taxon>Tracheophyta</taxon>
        <taxon>Spermatophyta</taxon>
        <taxon>Magnoliopsida</taxon>
        <taxon>eudicotyledons</taxon>
        <taxon>Gunneridae</taxon>
        <taxon>Pentapetalae</taxon>
        <taxon>rosids</taxon>
        <taxon>fabids</taxon>
        <taxon>Fabales</taxon>
        <taxon>Fabaceae</taxon>
        <taxon>Caesalpinioideae</taxon>
        <taxon>Cassia clade</taxon>
        <taxon>Senna</taxon>
    </lineage>
</organism>
<dbReference type="AlphaFoldDB" id="A0A835C7B2"/>
<keyword evidence="2" id="KW-1185">Reference proteome</keyword>
<name>A0A835C7B2_9FABA</name>
<proteinExistence type="predicted"/>
<comment type="caution">
    <text evidence="1">The sequence shown here is derived from an EMBL/GenBank/DDBJ whole genome shotgun (WGS) entry which is preliminary data.</text>
</comment>
<gene>
    <name evidence="1" type="ORF">G2W53_014999</name>
</gene>
<evidence type="ECO:0000313" key="1">
    <source>
        <dbReference type="EMBL" id="KAF7832666.1"/>
    </source>
</evidence>
<dbReference type="EMBL" id="JAAIUW010000005">
    <property type="protein sequence ID" value="KAF7832666.1"/>
    <property type="molecule type" value="Genomic_DNA"/>
</dbReference>
<protein>
    <submittedName>
        <fullName evidence="1">Uncharacterized protein</fullName>
    </submittedName>
</protein>
<evidence type="ECO:0000313" key="2">
    <source>
        <dbReference type="Proteomes" id="UP000634136"/>
    </source>
</evidence>
<sequence length="92" mass="10429">MATGQISRRHRLVAADLARENAEVLRESEEATAAAKEEVFGLVISWRRRLVIADLAGENAEVLRESEKKKPPPPRKRKCSVWSVDVVDEKDY</sequence>